<reference evidence="9 12" key="2">
    <citation type="submission" date="2020-01" db="EMBL/GenBank/DDBJ databases">
        <title>Genome sequence of a 1,3-propanediol producer, Clostridium butyricum S3.</title>
        <authorList>
            <person name="Zhou J."/>
        </authorList>
    </citation>
    <scope>NUCLEOTIDE SEQUENCE [LARGE SCALE GENOMIC DNA]</scope>
    <source>
        <strain evidence="9 12">S3</strain>
    </source>
</reference>
<evidence type="ECO:0000256" key="7">
    <source>
        <dbReference type="PROSITE-ProRule" id="PRU00423"/>
    </source>
</evidence>
<evidence type="ECO:0000259" key="8">
    <source>
        <dbReference type="PROSITE" id="PS51100"/>
    </source>
</evidence>
<dbReference type="PROSITE" id="PS51100">
    <property type="entry name" value="PTS_EIIB_TYPE_3"/>
    <property type="match status" value="1"/>
</dbReference>
<name>A0A0A6PTU8_CLOBU</name>
<dbReference type="Pfam" id="PF02302">
    <property type="entry name" value="PTS_IIB"/>
    <property type="match status" value="1"/>
</dbReference>
<dbReference type="SUPFAM" id="SSF52794">
    <property type="entry name" value="PTS system IIB component-like"/>
    <property type="match status" value="1"/>
</dbReference>
<evidence type="ECO:0000313" key="12">
    <source>
        <dbReference type="Proteomes" id="UP000474042"/>
    </source>
</evidence>
<keyword evidence="3 10" id="KW-0762">Sugar transport</keyword>
<dbReference type="InterPro" id="IPR051819">
    <property type="entry name" value="PTS_sugar-specific_EIIB"/>
</dbReference>
<evidence type="ECO:0000256" key="2">
    <source>
        <dbReference type="ARBA" id="ARBA00022553"/>
    </source>
</evidence>
<evidence type="ECO:0000256" key="5">
    <source>
        <dbReference type="ARBA" id="ARBA00022683"/>
    </source>
</evidence>
<dbReference type="GO" id="GO:0009401">
    <property type="term" value="P:phosphoenolpyruvate-dependent sugar phosphotransferase system"/>
    <property type="evidence" value="ECO:0007669"/>
    <property type="project" value="UniProtKB-KW"/>
</dbReference>
<protein>
    <submittedName>
        <fullName evidence="10">PTS sugar transporter subunit IIB</fullName>
    </submittedName>
</protein>
<dbReference type="Gene3D" id="3.40.50.2300">
    <property type="match status" value="1"/>
</dbReference>
<evidence type="ECO:0000256" key="3">
    <source>
        <dbReference type="ARBA" id="ARBA00022597"/>
    </source>
</evidence>
<dbReference type="Proteomes" id="UP000474042">
    <property type="component" value="Unassembled WGS sequence"/>
</dbReference>
<reference evidence="10 11" key="1">
    <citation type="submission" date="2016-01" db="EMBL/GenBank/DDBJ databases">
        <title>Characterization of the Clostridium difficile lineages that are prevalent in Hong Kong and China.</title>
        <authorList>
            <person name="Kwok J.S.-L."/>
            <person name="Lam W.-Y."/>
            <person name="Ip M."/>
            <person name="Chan T.-F."/>
            <person name="Hawkey P.M."/>
            <person name="Tsui S.K.-W."/>
        </authorList>
    </citation>
    <scope>NUCLEOTIDE SEQUENCE [LARGE SCALE GENOMIC DNA]</scope>
    <source>
        <strain evidence="10 11">300064</strain>
    </source>
</reference>
<keyword evidence="2" id="KW-0597">Phosphoprotein</keyword>
<dbReference type="PANTHER" id="PTHR34581">
    <property type="entry name" value="PTS SYSTEM N,N'-DIACETYLCHITOBIOSE-SPECIFIC EIIB COMPONENT"/>
    <property type="match status" value="1"/>
</dbReference>
<dbReference type="InterPro" id="IPR003501">
    <property type="entry name" value="PTS_EIIB_2/3"/>
</dbReference>
<dbReference type="GO" id="GO:0016301">
    <property type="term" value="F:kinase activity"/>
    <property type="evidence" value="ECO:0007669"/>
    <property type="project" value="UniProtKB-KW"/>
</dbReference>
<keyword evidence="4" id="KW-0808">Transferase</keyword>
<evidence type="ECO:0000313" key="9">
    <source>
        <dbReference type="EMBL" id="NAS18152.1"/>
    </source>
</evidence>
<proteinExistence type="predicted"/>
<keyword evidence="6" id="KW-0418">Kinase</keyword>
<dbReference type="PANTHER" id="PTHR34581:SF2">
    <property type="entry name" value="PTS SYSTEM N,N'-DIACETYLCHITOBIOSE-SPECIFIC EIIB COMPONENT"/>
    <property type="match status" value="1"/>
</dbReference>
<evidence type="ECO:0000256" key="1">
    <source>
        <dbReference type="ARBA" id="ARBA00022448"/>
    </source>
</evidence>
<dbReference type="Proteomes" id="UP000238081">
    <property type="component" value="Unassembled WGS sequence"/>
</dbReference>
<keyword evidence="1" id="KW-0813">Transport</keyword>
<dbReference type="RefSeq" id="WP_003408236.1">
    <property type="nucleotide sequence ID" value="NZ_BKBB01000002.1"/>
</dbReference>
<evidence type="ECO:0000256" key="4">
    <source>
        <dbReference type="ARBA" id="ARBA00022679"/>
    </source>
</evidence>
<dbReference type="EMBL" id="WOFV02000026">
    <property type="protein sequence ID" value="NAS18152.1"/>
    <property type="molecule type" value="Genomic_DNA"/>
</dbReference>
<feature type="modified residue" description="Phosphocysteine; by EIIA" evidence="7">
    <location>
        <position position="7"/>
    </location>
</feature>
<dbReference type="EMBL" id="LRDH01000002">
    <property type="protein sequence ID" value="PPV17719.1"/>
    <property type="molecule type" value="Genomic_DNA"/>
</dbReference>
<comment type="caution">
    <text evidence="10">The sequence shown here is derived from an EMBL/GenBank/DDBJ whole genome shotgun (WGS) entry which is preliminary data.</text>
</comment>
<dbReference type="CDD" id="cd05564">
    <property type="entry name" value="PTS_IIB_chitobiose_lichenan"/>
    <property type="match status" value="1"/>
</dbReference>
<evidence type="ECO:0000256" key="6">
    <source>
        <dbReference type="ARBA" id="ARBA00022777"/>
    </source>
</evidence>
<feature type="domain" description="PTS EIIB type-3" evidence="8">
    <location>
        <begin position="1"/>
        <end position="102"/>
    </location>
</feature>
<dbReference type="GO" id="GO:0008982">
    <property type="term" value="F:protein-N(PI)-phosphohistidine-sugar phosphotransferase activity"/>
    <property type="evidence" value="ECO:0007669"/>
    <property type="project" value="InterPro"/>
</dbReference>
<evidence type="ECO:0000313" key="10">
    <source>
        <dbReference type="EMBL" id="PPV17719.1"/>
    </source>
</evidence>
<keyword evidence="5" id="KW-0598">Phosphotransferase system</keyword>
<organism evidence="10 11">
    <name type="scientific">Clostridium butyricum</name>
    <dbReference type="NCBI Taxonomy" id="1492"/>
    <lineage>
        <taxon>Bacteria</taxon>
        <taxon>Bacillati</taxon>
        <taxon>Bacillota</taxon>
        <taxon>Clostridia</taxon>
        <taxon>Eubacteriales</taxon>
        <taxon>Clostridiaceae</taxon>
        <taxon>Clostridium</taxon>
    </lineage>
</organism>
<dbReference type="AlphaFoldDB" id="A0A0A6PTU8"/>
<gene>
    <name evidence="10" type="ORF">AWN73_06870</name>
    <name evidence="9" type="ORF">GND98_009765</name>
</gene>
<dbReference type="InterPro" id="IPR036095">
    <property type="entry name" value="PTS_EIIB-like_sf"/>
</dbReference>
<dbReference type="InterPro" id="IPR013012">
    <property type="entry name" value="PTS_EIIB_3"/>
</dbReference>
<accession>A0A0A6PTU8</accession>
<sequence>MKVLMVCSGGMSSAIVVEAIKKEAEKENFKLEIKAVGTSEFYDEIKQNEYDLALVAPQVRHRLKDFKEQGEEFKLQVETIEPMGYTPLGGARVLKQIKKYCK</sequence>
<evidence type="ECO:0000313" key="11">
    <source>
        <dbReference type="Proteomes" id="UP000238081"/>
    </source>
</evidence>